<name>A0A915CUM1_9BILA</name>
<keyword evidence="1" id="KW-0175">Coiled coil</keyword>
<evidence type="ECO:0000256" key="2">
    <source>
        <dbReference type="SAM" id="MobiDB-lite"/>
    </source>
</evidence>
<evidence type="ECO:0000313" key="4">
    <source>
        <dbReference type="WBParaSite" id="jg12402.2"/>
    </source>
</evidence>
<reference evidence="4" key="1">
    <citation type="submission" date="2022-11" db="UniProtKB">
        <authorList>
            <consortium name="WormBaseParasite"/>
        </authorList>
    </citation>
    <scope>IDENTIFICATION</scope>
</reference>
<keyword evidence="3" id="KW-1185">Reference proteome</keyword>
<evidence type="ECO:0000313" key="3">
    <source>
        <dbReference type="Proteomes" id="UP000887574"/>
    </source>
</evidence>
<dbReference type="WBParaSite" id="jg12402.2">
    <property type="protein sequence ID" value="jg12402.2"/>
    <property type="gene ID" value="jg12402"/>
</dbReference>
<dbReference type="AlphaFoldDB" id="A0A915CUM1"/>
<dbReference type="Proteomes" id="UP000887574">
    <property type="component" value="Unplaced"/>
</dbReference>
<feature type="region of interest" description="Disordered" evidence="2">
    <location>
        <begin position="496"/>
        <end position="520"/>
    </location>
</feature>
<organism evidence="3 4">
    <name type="scientific">Ditylenchus dipsaci</name>
    <dbReference type="NCBI Taxonomy" id="166011"/>
    <lineage>
        <taxon>Eukaryota</taxon>
        <taxon>Metazoa</taxon>
        <taxon>Ecdysozoa</taxon>
        <taxon>Nematoda</taxon>
        <taxon>Chromadorea</taxon>
        <taxon>Rhabditida</taxon>
        <taxon>Tylenchina</taxon>
        <taxon>Tylenchomorpha</taxon>
        <taxon>Sphaerularioidea</taxon>
        <taxon>Anguinidae</taxon>
        <taxon>Anguininae</taxon>
        <taxon>Ditylenchus</taxon>
    </lineage>
</organism>
<evidence type="ECO:0000256" key="1">
    <source>
        <dbReference type="SAM" id="Coils"/>
    </source>
</evidence>
<feature type="compositionally biased region" description="Polar residues" evidence="2">
    <location>
        <begin position="510"/>
        <end position="519"/>
    </location>
</feature>
<proteinExistence type="predicted"/>
<protein>
    <submittedName>
        <fullName evidence="4">Uncharacterized protein</fullName>
    </submittedName>
</protein>
<sequence>MEMETNSDDQCVGKSYGNHTHATCKEDIEVRKLRMQIPELARQGDSAGRQIFSSLIEQASDKVKAKMIQKNVSEMVYYHRKLLNNDPNTPCDPENLEIPPDLLNYKGRLFVMHDTGKGKRRIIILSTSNLLEFSNFTEEMYSNVLLQSEQDSPVGFEMLTNEYQFSAQDSGSSDSGNYSPNSASSSNDLQQITPPASWKPALQFGDDLNNTWQGDAGVSSNSHNNLNYSILCQLVNCQHNQTSTTISSSYITKTFQFQLKQENDILKKRVHCLEQENKQLLEERSNKKQQPAVTRISSPKKKLCLREIIMTLNYTLDQPCQNLCRLITNEHILLPEIMLARLMDTMWAQSILTPQYNISQNVSNVVRCPDAAINFLNTTQRIQLNNDLTSWIERHEKMNLVQLRRGNNPSLIFNSRTNLSALHGTINHPRIGLETGSRRRSTAAKKEAARLKAIRDRAWRHLDMISATKTTGMDAAAELTDERNESVLLPSSLVTFGPITGPRPTEPLPDSTTAKQEPNSAEGRHAIVVALKDYFLLPALNKGNTTSPPKISLILPAILSSNNSSSHNQITMMRIEAEVVGTGIFFLPELSSPCSIPLLQQFDEAFFYQ</sequence>
<accession>A0A915CUM1</accession>
<feature type="region of interest" description="Disordered" evidence="2">
    <location>
        <begin position="167"/>
        <end position="192"/>
    </location>
</feature>
<feature type="compositionally biased region" description="Low complexity" evidence="2">
    <location>
        <begin position="169"/>
        <end position="188"/>
    </location>
</feature>
<feature type="coiled-coil region" evidence="1">
    <location>
        <begin position="256"/>
        <end position="290"/>
    </location>
</feature>